<feature type="compositionally biased region" description="Low complexity" evidence="1">
    <location>
        <begin position="1"/>
        <end position="12"/>
    </location>
</feature>
<organism evidence="2 3">
    <name type="scientific">Vitrella brassicaformis (strain CCMP3155)</name>
    <dbReference type="NCBI Taxonomy" id="1169540"/>
    <lineage>
        <taxon>Eukaryota</taxon>
        <taxon>Sar</taxon>
        <taxon>Alveolata</taxon>
        <taxon>Colpodellida</taxon>
        <taxon>Vitrellaceae</taxon>
        <taxon>Vitrella</taxon>
    </lineage>
</organism>
<reference evidence="2 3" key="1">
    <citation type="submission" date="2014-11" db="EMBL/GenBank/DDBJ databases">
        <authorList>
            <person name="Zhu J."/>
            <person name="Qi W."/>
            <person name="Song R."/>
        </authorList>
    </citation>
    <scope>NUCLEOTIDE SEQUENCE [LARGE SCALE GENOMIC DNA]</scope>
</reference>
<gene>
    <name evidence="2" type="ORF">Vbra_17816</name>
</gene>
<dbReference type="InParanoid" id="A0A0G4GI71"/>
<feature type="region of interest" description="Disordered" evidence="1">
    <location>
        <begin position="1"/>
        <end position="29"/>
    </location>
</feature>
<accession>A0A0G4GI71</accession>
<dbReference type="AlphaFoldDB" id="A0A0G4GI71"/>
<sequence length="518" mass="56397">MLEGGAAAAAGGQPSDAQPHPAPRTGRHSFDRSLHKANAALLAIENAARTARQQLQTKAEAIKVLIESTGGKLELTGGIDGEVEVNVGGRVVGVSRKGLMLDQLRRTYFAHLLLYCVDALPRDEEGRPFLDADSSYVKWLSDEMALVEGADAQGEEHEIELDDTQKEDPSYSFHQELFLTQTTLEIDTPSDNTHMDTRGAAEGNKEGGNKVRAAGEGAGDGGGEGGVMDKISKYVEGYKRAVAELKGAAGELEEFGKAMGPFLRAEDGSAHEVKTVTVLRKRVSTTDATLSQLGTDNLLYKRFSSEIVQGDVPIRQTSVEHFTKVVDFARRLRQEKRPGALVKKPSAKPRYIAQLKKDVEMYGLKMEDIHRPPAPFLTFEETQEVLPRYPTPRPNSSTVRRVTVVTSARWWTSGAYSPPTKVPIPTARQKVMVAGRDASIKVGNANKRGKMAIGCGYLWLCDGSPGPADDVRSMYQWVAKEDLPASYLGVTHDNGDGTLAGDWYCNAKEIAIYHVKSG</sequence>
<proteinExistence type="predicted"/>
<feature type="region of interest" description="Disordered" evidence="1">
    <location>
        <begin position="187"/>
        <end position="222"/>
    </location>
</feature>
<dbReference type="EMBL" id="CDMY01000668">
    <property type="protein sequence ID" value="CEM29281.1"/>
    <property type="molecule type" value="Genomic_DNA"/>
</dbReference>
<feature type="compositionally biased region" description="Basic and acidic residues" evidence="1">
    <location>
        <begin position="193"/>
        <end position="209"/>
    </location>
</feature>
<name>A0A0G4GI71_VITBC</name>
<evidence type="ECO:0000313" key="2">
    <source>
        <dbReference type="EMBL" id="CEM29281.1"/>
    </source>
</evidence>
<protein>
    <submittedName>
        <fullName evidence="2">Uncharacterized protein</fullName>
    </submittedName>
</protein>
<dbReference type="VEuPathDB" id="CryptoDB:Vbra_17816"/>
<dbReference type="PhylomeDB" id="A0A0G4GI71"/>
<evidence type="ECO:0000256" key="1">
    <source>
        <dbReference type="SAM" id="MobiDB-lite"/>
    </source>
</evidence>
<evidence type="ECO:0000313" key="3">
    <source>
        <dbReference type="Proteomes" id="UP000041254"/>
    </source>
</evidence>
<dbReference type="Proteomes" id="UP000041254">
    <property type="component" value="Unassembled WGS sequence"/>
</dbReference>
<keyword evidence="3" id="KW-1185">Reference proteome</keyword>